<dbReference type="InterPro" id="IPR036597">
    <property type="entry name" value="Fido-like_dom_sf"/>
</dbReference>
<feature type="binding site" evidence="1">
    <location>
        <position position="211"/>
    </location>
    <ligand>
        <name>ATP</name>
        <dbReference type="ChEBI" id="CHEBI:30616"/>
    </ligand>
</feature>
<name>A0A4U8T1X5_9HELI</name>
<feature type="binding site" evidence="3">
    <location>
        <begin position="215"/>
        <end position="222"/>
    </location>
    <ligand>
        <name>ATP</name>
        <dbReference type="ChEBI" id="CHEBI:30616"/>
    </ligand>
</feature>
<evidence type="ECO:0000256" key="3">
    <source>
        <dbReference type="PIRSR" id="PIRSR640198-2"/>
    </source>
</evidence>
<dbReference type="EMBL" id="JRPE02000002">
    <property type="protein sequence ID" value="TLD93411.1"/>
    <property type="molecule type" value="Genomic_DNA"/>
</dbReference>
<dbReference type="PIRSF" id="PIRSF038925">
    <property type="entry name" value="AMP-prot_trans"/>
    <property type="match status" value="1"/>
</dbReference>
<feature type="binding site" evidence="3">
    <location>
        <begin position="253"/>
        <end position="254"/>
    </location>
    <ligand>
        <name>ATP</name>
        <dbReference type="ChEBI" id="CHEBI:30616"/>
    </ligand>
</feature>
<dbReference type="PANTHER" id="PTHR13504">
    <property type="entry name" value="FIDO DOMAIN-CONTAINING PROTEIN DDB_G0283145"/>
    <property type="match status" value="1"/>
</dbReference>
<feature type="binding site" evidence="1">
    <location>
        <position position="79"/>
    </location>
    <ligand>
        <name>ATP</name>
        <dbReference type="ChEBI" id="CHEBI:30616"/>
    </ligand>
</feature>
<feature type="binding site" evidence="1">
    <location>
        <begin position="216"/>
        <end position="222"/>
    </location>
    <ligand>
        <name>ATP</name>
        <dbReference type="ChEBI" id="CHEBI:30616"/>
    </ligand>
</feature>
<dbReference type="Proteomes" id="UP000029921">
    <property type="component" value="Unassembled WGS sequence"/>
</dbReference>
<organism evidence="5 6">
    <name type="scientific">Helicobacter magdeburgensis</name>
    <dbReference type="NCBI Taxonomy" id="471858"/>
    <lineage>
        <taxon>Bacteria</taxon>
        <taxon>Pseudomonadati</taxon>
        <taxon>Campylobacterota</taxon>
        <taxon>Epsilonproteobacteria</taxon>
        <taxon>Campylobacterales</taxon>
        <taxon>Helicobacteraceae</taxon>
        <taxon>Helicobacter</taxon>
    </lineage>
</organism>
<evidence type="ECO:0000313" key="6">
    <source>
        <dbReference type="Proteomes" id="UP000029921"/>
    </source>
</evidence>
<feature type="active site" evidence="2">
    <location>
        <position position="211"/>
    </location>
</feature>
<dbReference type="RefSeq" id="WP_138128693.1">
    <property type="nucleotide sequence ID" value="NZ_JRPE02000002.1"/>
</dbReference>
<dbReference type="Gene3D" id="1.10.10.10">
    <property type="entry name" value="Winged helix-like DNA-binding domain superfamily/Winged helix DNA-binding domain"/>
    <property type="match status" value="1"/>
</dbReference>
<keyword evidence="1" id="KW-0547">Nucleotide-binding</keyword>
<feature type="binding site" evidence="1">
    <location>
        <position position="253"/>
    </location>
    <ligand>
        <name>ATP</name>
        <dbReference type="ChEBI" id="CHEBI:30616"/>
    </ligand>
</feature>
<keyword evidence="6" id="KW-1185">Reference proteome</keyword>
<reference evidence="5 6" key="1">
    <citation type="journal article" date="2014" name="Genome Announc.">
        <title>Draft genome sequences of eight enterohepatic helicobacter species isolated from both laboratory and wild rodents.</title>
        <authorList>
            <person name="Sheh A."/>
            <person name="Shen Z."/>
            <person name="Fox J.G."/>
        </authorList>
    </citation>
    <scope>NUCLEOTIDE SEQUENCE [LARGE SCALE GENOMIC DNA]</scope>
    <source>
        <strain evidence="5 6">MIT 96-1001</strain>
    </source>
</reference>
<dbReference type="Gene3D" id="1.10.3290.10">
    <property type="entry name" value="Fido-like domain"/>
    <property type="match status" value="1"/>
</dbReference>
<accession>A0A4U8T1X5</accession>
<dbReference type="SUPFAM" id="SSF140931">
    <property type="entry name" value="Fic-like"/>
    <property type="match status" value="1"/>
</dbReference>
<dbReference type="AlphaFoldDB" id="A0A4U8T1X5"/>
<dbReference type="InterPro" id="IPR040198">
    <property type="entry name" value="Fido_containing"/>
</dbReference>
<dbReference type="PROSITE" id="PS51459">
    <property type="entry name" value="FIDO"/>
    <property type="match status" value="1"/>
</dbReference>
<evidence type="ECO:0000313" key="5">
    <source>
        <dbReference type="EMBL" id="TLD93411.1"/>
    </source>
</evidence>
<dbReference type="Pfam" id="PF02661">
    <property type="entry name" value="Fic"/>
    <property type="match status" value="1"/>
</dbReference>
<evidence type="ECO:0000256" key="2">
    <source>
        <dbReference type="PIRSR" id="PIRSR640198-1"/>
    </source>
</evidence>
<protein>
    <submittedName>
        <fullName evidence="5">Fic family protein</fullName>
    </submittedName>
</protein>
<feature type="domain" description="Fido" evidence="4">
    <location>
        <begin position="125"/>
        <end position="275"/>
    </location>
</feature>
<proteinExistence type="predicted"/>
<dbReference type="GO" id="GO:0005524">
    <property type="term" value="F:ATP binding"/>
    <property type="evidence" value="ECO:0007669"/>
    <property type="project" value="UniProtKB-KW"/>
</dbReference>
<sequence length="376" mass="43100">MNLSDFVAGSMRKEYQYASFLPSKINQEFVWDDSLINVLLERATIKLGELNAFTLIVPSVDIFIQMHIRKEANTSSKIEGTKTELDEVLASKEYIAPEKRDDWQEVQNYVRAINYAIKELDSIPLSNRLIKNTHKILLDSVRGERKQPGDFRKTQNWIGGSNLGNAFFVPPHHTNVEELMSDLEKFLHNQDINVPYLIRIAIAHYQFETIHPFLDGNGRIGRLLITLYLISKRLLIKPSLYLSDFFEKNKTSYYDSLTRVRVHNDLVGWVKFFLEAVIATAESGVTTFSKILQLKQDIDIQIKSFGKKAHNADKLVQLLYQNPIITTNGAAQFLGVSKPTAIALLKDFEEYGVLKEATGYGRSKMYLFQSYIDIYS</sequence>
<comment type="caution">
    <text evidence="5">The sequence shown here is derived from an EMBL/GenBank/DDBJ whole genome shotgun (WGS) entry which is preliminary data.</text>
</comment>
<dbReference type="InterPro" id="IPR036388">
    <property type="entry name" value="WH-like_DNA-bd_sf"/>
</dbReference>
<keyword evidence="1" id="KW-0067">ATP-binding</keyword>
<dbReference type="PANTHER" id="PTHR13504:SF38">
    <property type="entry name" value="FIDO DOMAIN-CONTAINING PROTEIN"/>
    <property type="match status" value="1"/>
</dbReference>
<gene>
    <name evidence="5" type="ORF">LS74_001390</name>
</gene>
<dbReference type="Pfam" id="PF13784">
    <property type="entry name" value="Fic_N"/>
    <property type="match status" value="1"/>
</dbReference>
<evidence type="ECO:0000256" key="1">
    <source>
        <dbReference type="PIRSR" id="PIRSR038925-1"/>
    </source>
</evidence>
<dbReference type="InterPro" id="IPR026287">
    <property type="entry name" value="SoFic-like"/>
</dbReference>
<dbReference type="InterPro" id="IPR003812">
    <property type="entry name" value="Fido"/>
</dbReference>
<evidence type="ECO:0000259" key="4">
    <source>
        <dbReference type="PROSITE" id="PS51459"/>
    </source>
</evidence>
<dbReference type="InterPro" id="IPR025758">
    <property type="entry name" value="Fic/DOC_N"/>
</dbReference>